<keyword evidence="1" id="KW-0238">DNA-binding</keyword>
<reference evidence="4" key="1">
    <citation type="journal article" date="2019" name="Int. J. Syst. Evol. Microbiol.">
        <title>The Global Catalogue of Microorganisms (GCM) 10K type strain sequencing project: providing services to taxonomists for standard genome sequencing and annotation.</title>
        <authorList>
            <consortium name="The Broad Institute Genomics Platform"/>
            <consortium name="The Broad Institute Genome Sequencing Center for Infectious Disease"/>
            <person name="Wu L."/>
            <person name="Ma J."/>
        </authorList>
    </citation>
    <scope>NUCLEOTIDE SEQUENCE [LARGE SCALE GENOMIC DNA]</scope>
    <source>
        <strain evidence="4">CGMCC 1.12806</strain>
    </source>
</reference>
<dbReference type="CDD" id="cd06170">
    <property type="entry name" value="LuxR_C_like"/>
    <property type="match status" value="1"/>
</dbReference>
<name>A0ABQ1GDI1_9GAMM</name>
<dbReference type="Gene3D" id="1.10.10.10">
    <property type="entry name" value="Winged helix-like DNA-binding domain superfamily/Winged helix DNA-binding domain"/>
    <property type="match status" value="1"/>
</dbReference>
<comment type="caution">
    <text evidence="3">The sequence shown here is derived from an EMBL/GenBank/DDBJ whole genome shotgun (WGS) entry which is preliminary data.</text>
</comment>
<organism evidence="3 4">
    <name type="scientific">Hafnia psychrotolerans</name>
    <dbReference type="NCBI Taxonomy" id="1477018"/>
    <lineage>
        <taxon>Bacteria</taxon>
        <taxon>Pseudomonadati</taxon>
        <taxon>Pseudomonadota</taxon>
        <taxon>Gammaproteobacteria</taxon>
        <taxon>Enterobacterales</taxon>
        <taxon>Hafniaceae</taxon>
        <taxon>Hafnia</taxon>
    </lineage>
</organism>
<dbReference type="PROSITE" id="PS50043">
    <property type="entry name" value="HTH_LUXR_2"/>
    <property type="match status" value="1"/>
</dbReference>
<evidence type="ECO:0000259" key="2">
    <source>
        <dbReference type="PROSITE" id="PS50043"/>
    </source>
</evidence>
<dbReference type="InterPro" id="IPR036388">
    <property type="entry name" value="WH-like_DNA-bd_sf"/>
</dbReference>
<evidence type="ECO:0000313" key="4">
    <source>
        <dbReference type="Proteomes" id="UP000627464"/>
    </source>
</evidence>
<gene>
    <name evidence="3" type="ORF">GCM10011328_15850</name>
</gene>
<keyword evidence="4" id="KW-1185">Reference proteome</keyword>
<dbReference type="SMART" id="SM00421">
    <property type="entry name" value="HTH_LUXR"/>
    <property type="match status" value="1"/>
</dbReference>
<accession>A0ABQ1GDI1</accession>
<dbReference type="Proteomes" id="UP000627464">
    <property type="component" value="Unassembled WGS sequence"/>
</dbReference>
<dbReference type="InterPro" id="IPR016032">
    <property type="entry name" value="Sig_transdc_resp-reg_C-effctor"/>
</dbReference>
<proteinExistence type="predicted"/>
<evidence type="ECO:0000313" key="3">
    <source>
        <dbReference type="EMBL" id="GGA41694.1"/>
    </source>
</evidence>
<protein>
    <submittedName>
        <fullName evidence="3">Helix-turn-helix transcriptional regulator</fullName>
    </submittedName>
</protein>
<dbReference type="InterPro" id="IPR000792">
    <property type="entry name" value="Tscrpt_reg_LuxR_C"/>
</dbReference>
<dbReference type="SUPFAM" id="SSF46894">
    <property type="entry name" value="C-terminal effector domain of the bipartite response regulators"/>
    <property type="match status" value="1"/>
</dbReference>
<sequence length="219" mass="26068">MKFLVIECCGFTRLGIYSFLLENEGNQIIACENISLAMQEIKSFQPNIIFINATSYCQHSEFSSELKEFIECVCNVKMYCYLDVQYPVTDIPTSITRNVYILNKKLVTRLLKDMVLHSELYMTNETSYSNSSIFSDQEILVMNYWMSEMPNYRIARILKISGRTVYVHKRHLTQKVKVRNRLEFCFVYNFIKYLFWPIDQRSRPPLSRQEKEEILTLHR</sequence>
<evidence type="ECO:0000256" key="1">
    <source>
        <dbReference type="ARBA" id="ARBA00023125"/>
    </source>
</evidence>
<dbReference type="Pfam" id="PF00196">
    <property type="entry name" value="GerE"/>
    <property type="match status" value="1"/>
</dbReference>
<dbReference type="EMBL" id="BMFZ01000003">
    <property type="protein sequence ID" value="GGA41694.1"/>
    <property type="molecule type" value="Genomic_DNA"/>
</dbReference>
<feature type="domain" description="HTH luxR-type" evidence="2">
    <location>
        <begin position="127"/>
        <end position="193"/>
    </location>
</feature>
<dbReference type="RefSeq" id="WP_188472240.1">
    <property type="nucleotide sequence ID" value="NZ_BMFZ01000003.1"/>
</dbReference>